<evidence type="ECO:0000256" key="4">
    <source>
        <dbReference type="ARBA" id="ARBA00016056"/>
    </source>
</evidence>
<evidence type="ECO:0000256" key="3">
    <source>
        <dbReference type="ARBA" id="ARBA00011245"/>
    </source>
</evidence>
<dbReference type="GeneID" id="70234964"/>
<dbReference type="PANTHER" id="PTHR11306">
    <property type="entry name" value="NIEMANN PICK TYPE C2 PROTEIN NPC2-RELATED"/>
    <property type="match status" value="1"/>
</dbReference>
<comment type="subunit">
    <text evidence="3">Monomer.</text>
</comment>
<dbReference type="Gene3D" id="2.60.40.770">
    <property type="match status" value="1"/>
</dbReference>
<comment type="function">
    <text evidence="1">Catalyzes the intermembrane transfer of phosphatidylglycerol and phosphatidylinositol.</text>
</comment>
<dbReference type="EMBL" id="JAEUBE010000183">
    <property type="protein sequence ID" value="KAH3667348.1"/>
    <property type="molecule type" value="Genomic_DNA"/>
</dbReference>
<comment type="caution">
    <text evidence="10">The sequence shown here is derived from an EMBL/GenBank/DDBJ whole genome shotgun (WGS) entry which is preliminary data.</text>
</comment>
<dbReference type="SMART" id="SM00737">
    <property type="entry name" value="ML"/>
    <property type="match status" value="1"/>
</dbReference>
<evidence type="ECO:0000256" key="6">
    <source>
        <dbReference type="ARBA" id="ARBA00022729"/>
    </source>
</evidence>
<name>A0A9P8P868_9ASCO</name>
<keyword evidence="5" id="KW-0813">Transport</keyword>
<dbReference type="AlphaFoldDB" id="A0A9P8P868"/>
<evidence type="ECO:0000313" key="10">
    <source>
        <dbReference type="EMBL" id="KAH3667348.1"/>
    </source>
</evidence>
<dbReference type="Proteomes" id="UP000769157">
    <property type="component" value="Unassembled WGS sequence"/>
</dbReference>
<dbReference type="OrthoDB" id="6409159at2759"/>
<proteinExistence type="inferred from homology"/>
<organism evidence="10 11">
    <name type="scientific">Ogataea philodendri</name>
    <dbReference type="NCBI Taxonomy" id="1378263"/>
    <lineage>
        <taxon>Eukaryota</taxon>
        <taxon>Fungi</taxon>
        <taxon>Dikarya</taxon>
        <taxon>Ascomycota</taxon>
        <taxon>Saccharomycotina</taxon>
        <taxon>Pichiomycetes</taxon>
        <taxon>Pichiales</taxon>
        <taxon>Pichiaceae</taxon>
        <taxon>Ogataea</taxon>
    </lineage>
</organism>
<dbReference type="PANTHER" id="PTHR11306:SF0">
    <property type="entry name" value="PHOSPHATIDYLGLYCEROL_PHOSPHATIDYLINOSITOL TRANSFER PROTEIN"/>
    <property type="match status" value="1"/>
</dbReference>
<dbReference type="SUPFAM" id="SSF81296">
    <property type="entry name" value="E set domains"/>
    <property type="match status" value="1"/>
</dbReference>
<feature type="region of interest" description="Disordered" evidence="8">
    <location>
        <begin position="1"/>
        <end position="24"/>
    </location>
</feature>
<evidence type="ECO:0000313" key="11">
    <source>
        <dbReference type="Proteomes" id="UP000769157"/>
    </source>
</evidence>
<evidence type="ECO:0000256" key="5">
    <source>
        <dbReference type="ARBA" id="ARBA00022448"/>
    </source>
</evidence>
<accession>A0A9P8P868</accession>
<dbReference type="GO" id="GO:0032934">
    <property type="term" value="F:sterol binding"/>
    <property type="evidence" value="ECO:0007669"/>
    <property type="project" value="InterPro"/>
</dbReference>
<keyword evidence="6" id="KW-0732">Signal</keyword>
<gene>
    <name evidence="10" type="ORF">OGAPHI_002997</name>
</gene>
<keyword evidence="7" id="KW-0445">Lipid transport</keyword>
<evidence type="ECO:0000256" key="7">
    <source>
        <dbReference type="ARBA" id="ARBA00023055"/>
    </source>
</evidence>
<protein>
    <recommendedName>
        <fullName evidence="4">Phosphatidylglycerol/phosphatidylinositol transfer protein</fullName>
    </recommendedName>
</protein>
<dbReference type="InterPro" id="IPR003172">
    <property type="entry name" value="ML_dom"/>
</dbReference>
<dbReference type="InterPro" id="IPR014756">
    <property type="entry name" value="Ig_E-set"/>
</dbReference>
<dbReference type="CDD" id="cd00917">
    <property type="entry name" value="PG-PI_TP"/>
    <property type="match status" value="1"/>
</dbReference>
<sequence length="695" mass="73613">MVFQGGSPSRASSGSVNEGFRISGDSDDGCGEPEALMSSSLLVSFSWYCFCFLTQSSVLEECFDALSSIRVGLEGATDDMAGRFKPPGPEKELDMRLSLSEYGRGACAGGGGGGAAFCGIGGEAGTHQGAEENPVEEVVEAAPVQEEEEVGDLVQLGQSLGSGWSTGLDLAGSQTNSNVGDGGVLGLTRSVGHHDTPAGGVGVGGGLDGLGQSTDLVDLEQQGVGGLLLDGNLDSLWIGHGQVVSNNLDLGLGVEVGPSLPVVLGEWVLHRHNWVVLDQLDVQVGQLLTGEPLGRIRVWVLEVQVVLSVVVELGGGRVQGNADLAGVASSLNGVDNEVQGLLWSGEVWSNTSLVTDVTGTLAVLLLGQGLEVVVNFRTNSETLGEGRSTGWNNHELLESQGATGVRTSVQNVLERNRQHKWLWSLGDVADVLVQWNTLVGSGGLGSRKRHSENGIGSQFALVFGSVQRKQELVEFLLVQNRNLGLNDSRCNDVVDIGNSLQNTLTKPLGLVTISQFQGLVDTSTGSRRNNRTEKSLIGGQVHLHSWVSSGVPVPGDSPLLLCEASNRQLLTLSHVDLSPNPPVRGNNLTIVARGALSTEITDGAYVEVDVSYGYIKLLHQTYDICEELPNVDMECPLEKGYYDLVKEVEIPNEVPPGKYTVVAKAYTAEDELITCLTGTAEFPPYGVKQAIEWIW</sequence>
<evidence type="ECO:0000256" key="2">
    <source>
        <dbReference type="ARBA" id="ARBA00006370"/>
    </source>
</evidence>
<reference evidence="10" key="2">
    <citation type="submission" date="2021-01" db="EMBL/GenBank/DDBJ databases">
        <authorList>
            <person name="Schikora-Tamarit M.A."/>
        </authorList>
    </citation>
    <scope>NUCLEOTIDE SEQUENCE</scope>
    <source>
        <strain evidence="10">CBS6075</strain>
    </source>
</reference>
<feature type="domain" description="MD-2-related lipid-recognition" evidence="9">
    <location>
        <begin position="559"/>
        <end position="680"/>
    </location>
</feature>
<keyword evidence="11" id="KW-1185">Reference proteome</keyword>
<dbReference type="AntiFam" id="ANF00127">
    <property type="entry name" value="Shadow ORF (opposite eno)"/>
</dbReference>
<dbReference type="InterPro" id="IPR033917">
    <property type="entry name" value="ML_PG-PI_TP"/>
</dbReference>
<dbReference type="Pfam" id="PF02221">
    <property type="entry name" value="E1_DerP2_DerF2"/>
    <property type="match status" value="1"/>
</dbReference>
<dbReference type="RefSeq" id="XP_046062160.1">
    <property type="nucleotide sequence ID" value="XM_046203927.1"/>
</dbReference>
<evidence type="ECO:0000256" key="1">
    <source>
        <dbReference type="ARBA" id="ARBA00002053"/>
    </source>
</evidence>
<evidence type="ECO:0000259" key="9">
    <source>
        <dbReference type="SMART" id="SM00737"/>
    </source>
</evidence>
<dbReference type="GO" id="GO:0032366">
    <property type="term" value="P:intracellular sterol transport"/>
    <property type="evidence" value="ECO:0007669"/>
    <property type="project" value="InterPro"/>
</dbReference>
<reference evidence="10" key="1">
    <citation type="journal article" date="2021" name="Open Biol.">
        <title>Shared evolutionary footprints suggest mitochondrial oxidative damage underlies multiple complex I losses in fungi.</title>
        <authorList>
            <person name="Schikora-Tamarit M.A."/>
            <person name="Marcet-Houben M."/>
            <person name="Nosek J."/>
            <person name="Gabaldon T."/>
        </authorList>
    </citation>
    <scope>NUCLEOTIDE SEQUENCE</scope>
    <source>
        <strain evidence="10">CBS6075</strain>
    </source>
</reference>
<dbReference type="InterPro" id="IPR039670">
    <property type="entry name" value="NPC2-like"/>
</dbReference>
<feature type="compositionally biased region" description="Polar residues" evidence="8">
    <location>
        <begin position="1"/>
        <end position="16"/>
    </location>
</feature>
<evidence type="ECO:0000256" key="8">
    <source>
        <dbReference type="SAM" id="MobiDB-lite"/>
    </source>
</evidence>
<comment type="similarity">
    <text evidence="2">Belongs to the NPC2 family.</text>
</comment>